<evidence type="ECO:0000313" key="2">
    <source>
        <dbReference type="EMBL" id="OSY49171.1"/>
    </source>
</evidence>
<dbReference type="Proteomes" id="UP000194318">
    <property type="component" value="Unassembled WGS sequence"/>
</dbReference>
<accession>A0A1Y2NPK7</accession>
<sequence>MVEWTGAPACVASVHDSDVAVMSGMEPGGEQWDMWLNLRIAAEVSDCPLAELDSRVPGDARRALAWARSAGVGDGVDPTTIEEALRSDRTFVEDLYDALLDRLGFPLAVDPDTSC</sequence>
<keyword evidence="4" id="KW-1185">Reference proteome</keyword>
<dbReference type="AlphaFoldDB" id="A0A1Y2NPK7"/>
<reference evidence="1 4" key="1">
    <citation type="submission" date="2013-05" db="EMBL/GenBank/DDBJ databases">
        <title>Genome Sequence of Streptomyces fradiae.</title>
        <authorList>
            <person name="Kirby R."/>
        </authorList>
    </citation>
    <scope>NUCLEOTIDE SEQUENCE [LARGE SCALE GENOMIC DNA]</scope>
    <source>
        <strain evidence="1 4">ATCC 10745</strain>
    </source>
</reference>
<dbReference type="EMBL" id="ASYR01000013">
    <property type="protein sequence ID" value="KAF0649600.1"/>
    <property type="molecule type" value="Genomic_DNA"/>
</dbReference>
<comment type="caution">
    <text evidence="2">The sequence shown here is derived from an EMBL/GenBank/DDBJ whole genome shotgun (WGS) entry which is preliminary data.</text>
</comment>
<protein>
    <submittedName>
        <fullName evidence="2">Uncharacterized protein</fullName>
    </submittedName>
</protein>
<organism evidence="2 3">
    <name type="scientific">Streptomyces fradiae ATCC 10745 = DSM 40063</name>
    <dbReference type="NCBI Taxonomy" id="1319510"/>
    <lineage>
        <taxon>Bacteria</taxon>
        <taxon>Bacillati</taxon>
        <taxon>Actinomycetota</taxon>
        <taxon>Actinomycetes</taxon>
        <taxon>Kitasatosporales</taxon>
        <taxon>Streptomycetaceae</taxon>
        <taxon>Streptomyces</taxon>
    </lineage>
</organism>
<name>A0A1Y2NPK7_STRFR</name>
<reference evidence="2 3" key="2">
    <citation type="submission" date="2016-09" db="EMBL/GenBank/DDBJ databases">
        <title>Streptomyces fradiae DSM40063, a candidate organism with high potential of specific P450 cytochromes.</title>
        <authorList>
            <person name="Grumaz C."/>
            <person name="Vainshtein Y."/>
            <person name="Kirstahler P."/>
            <person name="Sohn K."/>
        </authorList>
    </citation>
    <scope>NUCLEOTIDE SEQUENCE [LARGE SCALE GENOMIC DNA]</scope>
    <source>
        <strain evidence="2 3">DSM 40063</strain>
    </source>
</reference>
<proteinExistence type="predicted"/>
<dbReference type="EMBL" id="MIFZ01000334">
    <property type="protein sequence ID" value="OSY49171.1"/>
    <property type="molecule type" value="Genomic_DNA"/>
</dbReference>
<gene>
    <name evidence="2" type="ORF">BG846_05217</name>
    <name evidence="1" type="ORF">K701_12165</name>
</gene>
<dbReference type="Proteomes" id="UP000731519">
    <property type="component" value="Unassembled WGS sequence"/>
</dbReference>
<evidence type="ECO:0000313" key="3">
    <source>
        <dbReference type="Proteomes" id="UP000194318"/>
    </source>
</evidence>
<evidence type="ECO:0000313" key="4">
    <source>
        <dbReference type="Proteomes" id="UP000731519"/>
    </source>
</evidence>
<evidence type="ECO:0000313" key="1">
    <source>
        <dbReference type="EMBL" id="KAF0649600.1"/>
    </source>
</evidence>